<evidence type="ECO:0000259" key="1">
    <source>
        <dbReference type="Pfam" id="PF04909"/>
    </source>
</evidence>
<protein>
    <submittedName>
        <fullName evidence="2">Amidohydrolase family protein</fullName>
    </submittedName>
</protein>
<accession>A0A844WDU7</accession>
<dbReference type="Proteomes" id="UP000443843">
    <property type="component" value="Unassembled WGS sequence"/>
</dbReference>
<evidence type="ECO:0000313" key="2">
    <source>
        <dbReference type="EMBL" id="MWB78632.1"/>
    </source>
</evidence>
<dbReference type="InterPro" id="IPR006311">
    <property type="entry name" value="TAT_signal"/>
</dbReference>
<dbReference type="InterPro" id="IPR032466">
    <property type="entry name" value="Metal_Hydrolase"/>
</dbReference>
<proteinExistence type="predicted"/>
<dbReference type="EMBL" id="WNXQ01000005">
    <property type="protein sequence ID" value="MWB78632.1"/>
    <property type="molecule type" value="Genomic_DNA"/>
</dbReference>
<keyword evidence="2" id="KW-0378">Hydrolase</keyword>
<reference evidence="2 3" key="1">
    <citation type="submission" date="2019-11" db="EMBL/GenBank/DDBJ databases">
        <title>Pseudooceanicola pacifica sp. nov., isolated from deep-sea sediment of the Pacific Ocean.</title>
        <authorList>
            <person name="Lyu L."/>
        </authorList>
    </citation>
    <scope>NUCLEOTIDE SEQUENCE [LARGE SCALE GENOMIC DNA]</scope>
    <source>
        <strain evidence="2 3">216_PA32_1</strain>
    </source>
</reference>
<dbReference type="AlphaFoldDB" id="A0A844WDU7"/>
<sequence>MAQDGSISRRAFIAGAGALASGCTVNGMDYAQASICEPPGDGGPVRIDMHCHLMNIHDLSEGAFLARRFFDIEDDAAPTTEVIAIALARALGSLLSTGAWTIKREREVLRVEMTRAPDLTPAGTKRTARQSNRDFCFFAGRTQQGLLKAETIQPFYNAFFNAEAQNQATGIFSTRIRNAARMMTLFPQTDIFLPSMVDLYEGSKRFNYPLQIAFYSELALATRGRFLPLASFSPEREYDDRRKGRSPDNPEFPSQLYYLKYAIDQMGFVGVKLHPSSGFAPTDNLRWGCVNESGRRISESDAELYQRFTAYDAYLAELFAFCKERDVPVLTHNSTGISANLVCMRGGAPASHPLDRLPPATDAAGQPVPGTWTYPFRDPDRPGLHRRYRPGQEVAPGVADPRDESDWTNSPAAWAQAMEEADTANPALPGLKVILAHFANAFAVRPDAAGVPRLHPSRWLMDAARLMRRQRNLYTDLSEVNEFFAPENAGAYGQVFRDLLGAEPALRRNIMYGSDWHMPNTALAGASYPGKVESILPDRIRPAVMGGTAAEVFGLRSGHQTRARLARFFDDPPLIDGTRRRPSISLPTTDIGWWDRL</sequence>
<dbReference type="Pfam" id="PF04909">
    <property type="entry name" value="Amidohydro_2"/>
    <property type="match status" value="1"/>
</dbReference>
<gene>
    <name evidence="2" type="ORF">GLS40_11395</name>
</gene>
<feature type="domain" description="Amidohydrolase-related" evidence="1">
    <location>
        <begin position="239"/>
        <end position="555"/>
    </location>
</feature>
<dbReference type="SUPFAM" id="SSF51556">
    <property type="entry name" value="Metallo-dependent hydrolases"/>
    <property type="match status" value="1"/>
</dbReference>
<dbReference type="RefSeq" id="WP_160382844.1">
    <property type="nucleotide sequence ID" value="NZ_WNXQ01000005.1"/>
</dbReference>
<dbReference type="Gene3D" id="3.20.20.140">
    <property type="entry name" value="Metal-dependent hydrolases"/>
    <property type="match status" value="1"/>
</dbReference>
<dbReference type="GO" id="GO:0016787">
    <property type="term" value="F:hydrolase activity"/>
    <property type="evidence" value="ECO:0007669"/>
    <property type="project" value="UniProtKB-KW"/>
</dbReference>
<dbReference type="InterPro" id="IPR006680">
    <property type="entry name" value="Amidohydro-rel"/>
</dbReference>
<evidence type="ECO:0000313" key="3">
    <source>
        <dbReference type="Proteomes" id="UP000443843"/>
    </source>
</evidence>
<organism evidence="2 3">
    <name type="scientific">Pseudooceanicola pacificus</name>
    <dbReference type="NCBI Taxonomy" id="2676438"/>
    <lineage>
        <taxon>Bacteria</taxon>
        <taxon>Pseudomonadati</taxon>
        <taxon>Pseudomonadota</taxon>
        <taxon>Alphaproteobacteria</taxon>
        <taxon>Rhodobacterales</taxon>
        <taxon>Paracoccaceae</taxon>
        <taxon>Pseudooceanicola</taxon>
    </lineage>
</organism>
<keyword evidence="3" id="KW-1185">Reference proteome</keyword>
<dbReference type="PROSITE" id="PS51318">
    <property type="entry name" value="TAT"/>
    <property type="match status" value="1"/>
</dbReference>
<name>A0A844WDU7_9RHOB</name>
<comment type="caution">
    <text evidence="2">The sequence shown here is derived from an EMBL/GenBank/DDBJ whole genome shotgun (WGS) entry which is preliminary data.</text>
</comment>